<dbReference type="GO" id="GO:0046872">
    <property type="term" value="F:metal ion binding"/>
    <property type="evidence" value="ECO:0007669"/>
    <property type="project" value="UniProtKB-KW"/>
</dbReference>
<dbReference type="GO" id="GO:0051539">
    <property type="term" value="F:4 iron, 4 sulfur cluster binding"/>
    <property type="evidence" value="ECO:0007669"/>
    <property type="project" value="UniProtKB-UniRule"/>
</dbReference>
<evidence type="ECO:0000256" key="6">
    <source>
        <dbReference type="ARBA" id="ARBA00023004"/>
    </source>
</evidence>
<dbReference type="UniPathway" id="UPA00538">
    <property type="reaction ID" value="UER00593"/>
</dbReference>
<evidence type="ECO:0000256" key="8">
    <source>
        <dbReference type="ARBA" id="ARBA00047326"/>
    </source>
</evidence>
<dbReference type="CDD" id="cd01335">
    <property type="entry name" value="Radical_SAM"/>
    <property type="match status" value="1"/>
</dbReference>
<evidence type="ECO:0000256" key="3">
    <source>
        <dbReference type="ARBA" id="ARBA00022679"/>
    </source>
</evidence>
<comment type="caution">
    <text evidence="11">The sequence shown here is derived from an EMBL/GenBank/DDBJ whole genome shotgun (WGS) entry which is preliminary data.</text>
</comment>
<dbReference type="EC" id="2.8.1.8" evidence="9"/>
<dbReference type="InterPro" id="IPR003698">
    <property type="entry name" value="Lipoyl_synth"/>
</dbReference>
<dbReference type="GO" id="GO:0005737">
    <property type="term" value="C:cytoplasm"/>
    <property type="evidence" value="ECO:0007669"/>
    <property type="project" value="UniProtKB-SubCell"/>
</dbReference>
<dbReference type="GO" id="GO:0009249">
    <property type="term" value="P:protein lipoylation"/>
    <property type="evidence" value="ECO:0007669"/>
    <property type="project" value="UniProtKB-UniRule"/>
</dbReference>
<feature type="binding site" evidence="9">
    <location>
        <position position="295"/>
    </location>
    <ligand>
        <name>[4Fe-4S] cluster</name>
        <dbReference type="ChEBI" id="CHEBI:49883"/>
        <label>1</label>
    </ligand>
</feature>
<feature type="domain" description="Radical SAM core" evidence="10">
    <location>
        <begin position="66"/>
        <end position="284"/>
    </location>
</feature>
<dbReference type="Proteomes" id="UP000248326">
    <property type="component" value="Unassembled WGS sequence"/>
</dbReference>
<dbReference type="AlphaFoldDB" id="A0A318SE59"/>
<feature type="binding site" evidence="9">
    <location>
        <position position="80"/>
    </location>
    <ligand>
        <name>[4Fe-4S] cluster</name>
        <dbReference type="ChEBI" id="CHEBI:49883"/>
        <label>2</label>
        <note>4Fe-4S-S-AdoMet</note>
    </ligand>
</feature>
<dbReference type="InterPro" id="IPR013785">
    <property type="entry name" value="Aldolase_TIM"/>
</dbReference>
<dbReference type="SFLD" id="SFLDF00271">
    <property type="entry name" value="lipoyl_synthase"/>
    <property type="match status" value="1"/>
</dbReference>
<keyword evidence="6 9" id="KW-0408">Iron</keyword>
<dbReference type="SUPFAM" id="SSF102114">
    <property type="entry name" value="Radical SAM enzymes"/>
    <property type="match status" value="1"/>
</dbReference>
<keyword evidence="1 9" id="KW-0004">4Fe-4S</keyword>
<evidence type="ECO:0000256" key="1">
    <source>
        <dbReference type="ARBA" id="ARBA00022485"/>
    </source>
</evidence>
<dbReference type="PROSITE" id="PS51918">
    <property type="entry name" value="RADICAL_SAM"/>
    <property type="match status" value="1"/>
</dbReference>
<feature type="binding site" evidence="9">
    <location>
        <position position="84"/>
    </location>
    <ligand>
        <name>[4Fe-4S] cluster</name>
        <dbReference type="ChEBI" id="CHEBI:49883"/>
        <label>2</label>
        <note>4Fe-4S-S-AdoMet</note>
    </ligand>
</feature>
<feature type="binding site" evidence="9">
    <location>
        <position position="54"/>
    </location>
    <ligand>
        <name>[4Fe-4S] cluster</name>
        <dbReference type="ChEBI" id="CHEBI:49883"/>
        <label>1</label>
    </ligand>
</feature>
<comment type="cofactor">
    <cofactor evidence="9">
        <name>[4Fe-4S] cluster</name>
        <dbReference type="ChEBI" id="CHEBI:49883"/>
    </cofactor>
    <text evidence="9">Binds 2 [4Fe-4S] clusters per subunit. One cluster is coordinated with 3 cysteines and an exchangeable S-adenosyl-L-methionine.</text>
</comment>
<dbReference type="PANTHER" id="PTHR10949">
    <property type="entry name" value="LIPOYL SYNTHASE"/>
    <property type="match status" value="1"/>
</dbReference>
<comment type="function">
    <text evidence="9">Catalyzes the radical-mediated insertion of two sulfur atoms into the C-6 and C-8 positions of the octanoyl moiety bound to the lipoyl domains of lipoate-dependent enzymes, thereby converting the octanoylated domains into lipoylated derivatives.</text>
</comment>
<dbReference type="FunFam" id="3.20.20.70:FF:000040">
    <property type="entry name" value="Lipoyl synthase"/>
    <property type="match status" value="1"/>
</dbReference>
<evidence type="ECO:0000313" key="12">
    <source>
        <dbReference type="Proteomes" id="UP000248326"/>
    </source>
</evidence>
<dbReference type="HAMAP" id="MF_00206">
    <property type="entry name" value="Lipoyl_synth"/>
    <property type="match status" value="1"/>
</dbReference>
<dbReference type="NCBIfam" id="NF004019">
    <property type="entry name" value="PRK05481.1"/>
    <property type="match status" value="1"/>
</dbReference>
<evidence type="ECO:0000256" key="4">
    <source>
        <dbReference type="ARBA" id="ARBA00022691"/>
    </source>
</evidence>
<dbReference type="SFLD" id="SFLDG01058">
    <property type="entry name" value="lipoyl_synthase_like"/>
    <property type="match status" value="1"/>
</dbReference>
<evidence type="ECO:0000256" key="2">
    <source>
        <dbReference type="ARBA" id="ARBA00022490"/>
    </source>
</evidence>
<dbReference type="InterPro" id="IPR006638">
    <property type="entry name" value="Elp3/MiaA/NifB-like_rSAM"/>
</dbReference>
<dbReference type="PANTHER" id="PTHR10949:SF0">
    <property type="entry name" value="LIPOYL SYNTHASE, MITOCHONDRIAL"/>
    <property type="match status" value="1"/>
</dbReference>
<dbReference type="InterPro" id="IPR058240">
    <property type="entry name" value="rSAM_sf"/>
</dbReference>
<dbReference type="InterPro" id="IPR007197">
    <property type="entry name" value="rSAM"/>
</dbReference>
<dbReference type="Pfam" id="PF16881">
    <property type="entry name" value="LIAS_N"/>
    <property type="match status" value="1"/>
</dbReference>
<dbReference type="InterPro" id="IPR031691">
    <property type="entry name" value="LIAS_N"/>
</dbReference>
<evidence type="ECO:0000313" key="11">
    <source>
        <dbReference type="EMBL" id="PYE55361.1"/>
    </source>
</evidence>
<dbReference type="Gene3D" id="3.20.20.70">
    <property type="entry name" value="Aldolase class I"/>
    <property type="match status" value="1"/>
</dbReference>
<proteinExistence type="inferred from homology"/>
<evidence type="ECO:0000256" key="7">
    <source>
        <dbReference type="ARBA" id="ARBA00023014"/>
    </source>
</evidence>
<feature type="binding site" evidence="9">
    <location>
        <position position="87"/>
    </location>
    <ligand>
        <name>[4Fe-4S] cluster</name>
        <dbReference type="ChEBI" id="CHEBI:49883"/>
        <label>2</label>
        <note>4Fe-4S-S-AdoMet</note>
    </ligand>
</feature>
<keyword evidence="4 9" id="KW-0949">S-adenosyl-L-methionine</keyword>
<feature type="binding site" evidence="9">
    <location>
        <position position="65"/>
    </location>
    <ligand>
        <name>[4Fe-4S] cluster</name>
        <dbReference type="ChEBI" id="CHEBI:49883"/>
        <label>1</label>
    </ligand>
</feature>
<sequence length="325" mass="36460">MTTEPRYIKNGIYRKNAEKTREPKPSWLKVSIPTGEVFGQVKQIVREHKLHTVCEEAMCPNIAECWSRGTATFMLMGHICTRACRFCAVDTGNPMGRLDAMEPFSVAESVQLMRLQYVVLTSVDRDDLPDGGAYHFARTVEQIKKTSPGTRVEALTPDFGGNTNCVDLVLAAGVDVYAQNVETVRRLTHPVRDIRASYDQTLKVLAHAKAARPDVYTKTSLMLGLGETREEVIETMRDLRAANVDIVTFGQYLRPTHHHLPVERYVTPEEFAQLREIGLEMGFVEVVSGPLVRSSYKAEQLFTDKPGDFPEHLAHLEGDAKLTLI</sequence>
<comment type="subcellular location">
    <subcellularLocation>
        <location evidence="9">Cytoplasm</location>
    </subcellularLocation>
</comment>
<dbReference type="OrthoDB" id="9787898at2"/>
<organism evidence="11 12">
    <name type="scientific">Deinococcus yavapaiensis KR-236</name>
    <dbReference type="NCBI Taxonomy" id="694435"/>
    <lineage>
        <taxon>Bacteria</taxon>
        <taxon>Thermotogati</taxon>
        <taxon>Deinococcota</taxon>
        <taxon>Deinococci</taxon>
        <taxon>Deinococcales</taxon>
        <taxon>Deinococcaceae</taxon>
        <taxon>Deinococcus</taxon>
    </lineage>
</organism>
<dbReference type="SFLD" id="SFLDS00029">
    <property type="entry name" value="Radical_SAM"/>
    <property type="match status" value="1"/>
</dbReference>
<keyword evidence="2 9" id="KW-0963">Cytoplasm</keyword>
<dbReference type="NCBIfam" id="NF009544">
    <property type="entry name" value="PRK12928.1"/>
    <property type="match status" value="1"/>
</dbReference>
<comment type="catalytic activity">
    <reaction evidence="8 9">
        <text>[[Fe-S] cluster scaffold protein carrying a second [4Fe-4S](2+) cluster] + N(6)-octanoyl-L-lysyl-[protein] + 2 oxidized [2Fe-2S]-[ferredoxin] + 2 S-adenosyl-L-methionine + 4 H(+) = [[Fe-S] cluster scaffold protein] + N(6)-[(R)-dihydrolipoyl]-L-lysyl-[protein] + 4 Fe(3+) + 2 hydrogen sulfide + 2 5'-deoxyadenosine + 2 L-methionine + 2 reduced [2Fe-2S]-[ferredoxin]</text>
        <dbReference type="Rhea" id="RHEA:16585"/>
        <dbReference type="Rhea" id="RHEA-COMP:9928"/>
        <dbReference type="Rhea" id="RHEA-COMP:10000"/>
        <dbReference type="Rhea" id="RHEA-COMP:10001"/>
        <dbReference type="Rhea" id="RHEA-COMP:10475"/>
        <dbReference type="Rhea" id="RHEA-COMP:14568"/>
        <dbReference type="Rhea" id="RHEA-COMP:14569"/>
        <dbReference type="ChEBI" id="CHEBI:15378"/>
        <dbReference type="ChEBI" id="CHEBI:17319"/>
        <dbReference type="ChEBI" id="CHEBI:29034"/>
        <dbReference type="ChEBI" id="CHEBI:29919"/>
        <dbReference type="ChEBI" id="CHEBI:33722"/>
        <dbReference type="ChEBI" id="CHEBI:33737"/>
        <dbReference type="ChEBI" id="CHEBI:33738"/>
        <dbReference type="ChEBI" id="CHEBI:57844"/>
        <dbReference type="ChEBI" id="CHEBI:59789"/>
        <dbReference type="ChEBI" id="CHEBI:78809"/>
        <dbReference type="ChEBI" id="CHEBI:83100"/>
        <dbReference type="EC" id="2.8.1.8"/>
    </reaction>
</comment>
<dbReference type="NCBIfam" id="TIGR00510">
    <property type="entry name" value="lipA"/>
    <property type="match status" value="1"/>
</dbReference>
<evidence type="ECO:0000259" key="10">
    <source>
        <dbReference type="PROSITE" id="PS51918"/>
    </source>
</evidence>
<keyword evidence="3 9" id="KW-0808">Transferase</keyword>
<comment type="similarity">
    <text evidence="9">Belongs to the radical SAM superfamily. Lipoyl synthase family.</text>
</comment>
<dbReference type="PIRSF" id="PIRSF005963">
    <property type="entry name" value="Lipoyl_synth"/>
    <property type="match status" value="1"/>
</dbReference>
<accession>A0A318SE59</accession>
<dbReference type="GO" id="GO:0016992">
    <property type="term" value="F:lipoate synthase activity"/>
    <property type="evidence" value="ECO:0007669"/>
    <property type="project" value="UniProtKB-UniRule"/>
</dbReference>
<protein>
    <recommendedName>
        <fullName evidence="9">Lipoyl synthase</fullName>
        <ecNumber evidence="9">2.8.1.8</ecNumber>
    </recommendedName>
    <alternativeName>
        <fullName evidence="9">Lip-syn</fullName>
        <shortName evidence="9">LS</shortName>
    </alternativeName>
    <alternativeName>
        <fullName evidence="9">Lipoate synthase</fullName>
    </alternativeName>
    <alternativeName>
        <fullName evidence="9">Lipoic acid synthase</fullName>
    </alternativeName>
    <alternativeName>
        <fullName evidence="9">Sulfur insertion protein LipA</fullName>
    </alternativeName>
</protein>
<keyword evidence="12" id="KW-1185">Reference proteome</keyword>
<reference evidence="11 12" key="1">
    <citation type="submission" date="2018-06" db="EMBL/GenBank/DDBJ databases">
        <title>Genomic Encyclopedia of Type Strains, Phase IV (KMG-IV): sequencing the most valuable type-strain genomes for metagenomic binning, comparative biology and taxonomic classification.</title>
        <authorList>
            <person name="Goeker M."/>
        </authorList>
    </citation>
    <scope>NUCLEOTIDE SEQUENCE [LARGE SCALE GENOMIC DNA]</scope>
    <source>
        <strain evidence="11 12">DSM 18048</strain>
    </source>
</reference>
<dbReference type="EMBL" id="QJSX01000003">
    <property type="protein sequence ID" value="PYE55361.1"/>
    <property type="molecule type" value="Genomic_DNA"/>
</dbReference>
<dbReference type="Pfam" id="PF04055">
    <property type="entry name" value="Radical_SAM"/>
    <property type="match status" value="1"/>
</dbReference>
<name>A0A318SE59_9DEIO</name>
<feature type="binding site" evidence="9">
    <location>
        <position position="59"/>
    </location>
    <ligand>
        <name>[4Fe-4S] cluster</name>
        <dbReference type="ChEBI" id="CHEBI:49883"/>
        <label>1</label>
    </ligand>
</feature>
<evidence type="ECO:0000256" key="5">
    <source>
        <dbReference type="ARBA" id="ARBA00022723"/>
    </source>
</evidence>
<comment type="pathway">
    <text evidence="9">Protein modification; protein lipoylation via endogenous pathway; protein N(6)-(lipoyl)lysine from octanoyl-[acyl-carrier-protein]: step 2/2.</text>
</comment>
<keyword evidence="7 9" id="KW-0411">Iron-sulfur</keyword>
<dbReference type="RefSeq" id="WP_110885706.1">
    <property type="nucleotide sequence ID" value="NZ_QJSX01000003.1"/>
</dbReference>
<dbReference type="SMART" id="SM00729">
    <property type="entry name" value="Elp3"/>
    <property type="match status" value="1"/>
</dbReference>
<evidence type="ECO:0000256" key="9">
    <source>
        <dbReference type="HAMAP-Rule" id="MF_00206"/>
    </source>
</evidence>
<gene>
    <name evidence="9" type="primary">lipA</name>
    <name evidence="11" type="ORF">DES52_103194</name>
</gene>
<keyword evidence="5 9" id="KW-0479">Metal-binding</keyword>